<evidence type="ECO:0000313" key="1">
    <source>
        <dbReference type="EMBL" id="DAE20107.1"/>
    </source>
</evidence>
<organism evidence="1">
    <name type="scientific">CrAss-like virus sp. ctYsL76</name>
    <dbReference type="NCBI Taxonomy" id="2826826"/>
    <lineage>
        <taxon>Viruses</taxon>
        <taxon>Duplodnaviria</taxon>
        <taxon>Heunggongvirae</taxon>
        <taxon>Uroviricota</taxon>
        <taxon>Caudoviricetes</taxon>
        <taxon>Crassvirales</taxon>
    </lineage>
</organism>
<name>A0A8S5QMS2_9CAUD</name>
<sequence length="58" mass="7169">MKFNMKYIIVEWPYSQELMEFPDFREHACLINDDSWIDIYGSSAFFVEENWLNEKRNK</sequence>
<dbReference type="EMBL" id="BK015689">
    <property type="protein sequence ID" value="DAE20107.1"/>
    <property type="molecule type" value="Genomic_DNA"/>
</dbReference>
<accession>A0A8S5QMS2</accession>
<protein>
    <submittedName>
        <fullName evidence="1">Uncharacterized protein</fullName>
    </submittedName>
</protein>
<proteinExistence type="predicted"/>
<reference evidence="1" key="1">
    <citation type="journal article" date="2021" name="Proc. Natl. Acad. Sci. U.S.A.">
        <title>A Catalog of Tens of Thousands of Viruses from Human Metagenomes Reveals Hidden Associations with Chronic Diseases.</title>
        <authorList>
            <person name="Tisza M.J."/>
            <person name="Buck C.B."/>
        </authorList>
    </citation>
    <scope>NUCLEOTIDE SEQUENCE</scope>
    <source>
        <strain evidence="1">CtYsL76</strain>
    </source>
</reference>